<feature type="non-terminal residue" evidence="13">
    <location>
        <position position="1"/>
    </location>
</feature>
<keyword evidence="8" id="KW-0256">Endoplasmic reticulum</keyword>
<keyword evidence="14" id="KW-1185">Reference proteome</keyword>
<comment type="similarity">
    <text evidence="4">Belongs to the membrane-bound acyltransferase family. Sterol o-acyltransferase subfamily.</text>
</comment>
<feature type="non-terminal residue" evidence="13">
    <location>
        <position position="92"/>
    </location>
</feature>
<gene>
    <name evidence="13" type="ORF">HaLaN_12192</name>
</gene>
<evidence type="ECO:0000313" key="13">
    <source>
        <dbReference type="EMBL" id="GFH15877.1"/>
    </source>
</evidence>
<evidence type="ECO:0000256" key="11">
    <source>
        <dbReference type="ARBA" id="ARBA00023315"/>
    </source>
</evidence>
<keyword evidence="7 12" id="KW-0812">Transmembrane</keyword>
<keyword evidence="9 12" id="KW-1133">Transmembrane helix</keyword>
<sequence length="92" mass="11346">MGPLMQMDWLHIVERVLKLALPNMYCWLVMFYCVFHLWLNILAELLRFGDREFYKDWWNSSDVGSYWKQWNLPVHKWLLRHVYFPALRLGLS</sequence>
<proteinExistence type="inferred from homology"/>
<evidence type="ECO:0000256" key="10">
    <source>
        <dbReference type="ARBA" id="ARBA00023136"/>
    </source>
</evidence>
<dbReference type="EC" id="2.3.1.20" evidence="5"/>
<dbReference type="Proteomes" id="UP000485058">
    <property type="component" value="Unassembled WGS sequence"/>
</dbReference>
<dbReference type="AlphaFoldDB" id="A0A699Z033"/>
<comment type="subcellular location">
    <subcellularLocation>
        <location evidence="1">Endoplasmic reticulum membrane</location>
        <topology evidence="1">Multi-pass membrane protein</topology>
    </subcellularLocation>
</comment>
<keyword evidence="6" id="KW-0808">Transferase</keyword>
<dbReference type="EMBL" id="BLLF01000914">
    <property type="protein sequence ID" value="GFH15877.1"/>
    <property type="molecule type" value="Genomic_DNA"/>
</dbReference>
<evidence type="ECO:0000256" key="12">
    <source>
        <dbReference type="SAM" id="Phobius"/>
    </source>
</evidence>
<protein>
    <recommendedName>
        <fullName evidence="5">diacylglycerol O-acyltransferase</fullName>
        <ecNumber evidence="5">2.3.1.20</ecNumber>
    </recommendedName>
</protein>
<dbReference type="GO" id="GO:0019432">
    <property type="term" value="P:triglyceride biosynthetic process"/>
    <property type="evidence" value="ECO:0007669"/>
    <property type="project" value="UniProtKB-UniPathway"/>
</dbReference>
<name>A0A699Z033_HAELA</name>
<dbReference type="GO" id="GO:0004144">
    <property type="term" value="F:diacylglycerol O-acyltransferase activity"/>
    <property type="evidence" value="ECO:0007669"/>
    <property type="project" value="UniProtKB-EC"/>
</dbReference>
<accession>A0A699Z033</accession>
<keyword evidence="10 12" id="KW-0472">Membrane</keyword>
<evidence type="ECO:0000256" key="2">
    <source>
        <dbReference type="ARBA" id="ARBA00004771"/>
    </source>
</evidence>
<dbReference type="InterPro" id="IPR014371">
    <property type="entry name" value="Oat_ACAT_DAG_ARE"/>
</dbReference>
<organism evidence="13 14">
    <name type="scientific">Haematococcus lacustris</name>
    <name type="common">Green alga</name>
    <name type="synonym">Haematococcus pluvialis</name>
    <dbReference type="NCBI Taxonomy" id="44745"/>
    <lineage>
        <taxon>Eukaryota</taxon>
        <taxon>Viridiplantae</taxon>
        <taxon>Chlorophyta</taxon>
        <taxon>core chlorophytes</taxon>
        <taxon>Chlorophyceae</taxon>
        <taxon>CS clade</taxon>
        <taxon>Chlamydomonadales</taxon>
        <taxon>Haematococcaceae</taxon>
        <taxon>Haematococcus</taxon>
    </lineage>
</organism>
<dbReference type="GO" id="GO:0005789">
    <property type="term" value="C:endoplasmic reticulum membrane"/>
    <property type="evidence" value="ECO:0007669"/>
    <property type="project" value="UniProtKB-SubCell"/>
</dbReference>
<evidence type="ECO:0000256" key="4">
    <source>
        <dbReference type="ARBA" id="ARBA00009010"/>
    </source>
</evidence>
<dbReference type="PANTHER" id="PTHR10408:SF7">
    <property type="entry name" value="DIACYLGLYCEROL O-ACYLTRANSFERASE 1"/>
    <property type="match status" value="1"/>
</dbReference>
<comment type="caution">
    <text evidence="13">The sequence shown here is derived from an EMBL/GenBank/DDBJ whole genome shotgun (WGS) entry which is preliminary data.</text>
</comment>
<comment type="pathway">
    <text evidence="3">Lipid metabolism.</text>
</comment>
<reference evidence="13 14" key="1">
    <citation type="submission" date="2020-02" db="EMBL/GenBank/DDBJ databases">
        <title>Draft genome sequence of Haematococcus lacustris strain NIES-144.</title>
        <authorList>
            <person name="Morimoto D."/>
            <person name="Nakagawa S."/>
            <person name="Yoshida T."/>
            <person name="Sawayama S."/>
        </authorList>
    </citation>
    <scope>NUCLEOTIDE SEQUENCE [LARGE SCALE GENOMIC DNA]</scope>
    <source>
        <strain evidence="13 14">NIES-144</strain>
    </source>
</reference>
<dbReference type="PANTHER" id="PTHR10408">
    <property type="entry name" value="STEROL O-ACYLTRANSFERASE"/>
    <property type="match status" value="1"/>
</dbReference>
<evidence type="ECO:0000256" key="8">
    <source>
        <dbReference type="ARBA" id="ARBA00022824"/>
    </source>
</evidence>
<evidence type="ECO:0000256" key="5">
    <source>
        <dbReference type="ARBA" id="ARBA00013244"/>
    </source>
</evidence>
<keyword evidence="11" id="KW-0012">Acyltransferase</keyword>
<dbReference type="Pfam" id="PF03062">
    <property type="entry name" value="MBOAT"/>
    <property type="match status" value="1"/>
</dbReference>
<dbReference type="UniPathway" id="UPA00282"/>
<evidence type="ECO:0000313" key="14">
    <source>
        <dbReference type="Proteomes" id="UP000485058"/>
    </source>
</evidence>
<evidence type="ECO:0000256" key="7">
    <source>
        <dbReference type="ARBA" id="ARBA00022692"/>
    </source>
</evidence>
<dbReference type="InterPro" id="IPR004299">
    <property type="entry name" value="MBOAT_fam"/>
</dbReference>
<evidence type="ECO:0000256" key="9">
    <source>
        <dbReference type="ARBA" id="ARBA00022989"/>
    </source>
</evidence>
<feature type="transmembrane region" description="Helical" evidence="12">
    <location>
        <begin position="20"/>
        <end position="43"/>
    </location>
</feature>
<evidence type="ECO:0000256" key="1">
    <source>
        <dbReference type="ARBA" id="ARBA00004477"/>
    </source>
</evidence>
<comment type="pathway">
    <text evidence="2">Glycerolipid metabolism; triacylglycerol biosynthesis.</text>
</comment>
<evidence type="ECO:0000256" key="6">
    <source>
        <dbReference type="ARBA" id="ARBA00022679"/>
    </source>
</evidence>
<evidence type="ECO:0000256" key="3">
    <source>
        <dbReference type="ARBA" id="ARBA00005189"/>
    </source>
</evidence>